<evidence type="ECO:0008006" key="5">
    <source>
        <dbReference type="Google" id="ProtNLM"/>
    </source>
</evidence>
<keyword evidence="2" id="KW-0472">Membrane</keyword>
<accession>B4MWY1</accession>
<dbReference type="EMBL" id="CH963857">
    <property type="protein sequence ID" value="EDW76620.2"/>
    <property type="molecule type" value="Genomic_DNA"/>
</dbReference>
<gene>
    <name evidence="3" type="primary">Dwil\GK14568</name>
    <name evidence="3" type="ORF">Dwil_GK14568</name>
</gene>
<dbReference type="SUPFAM" id="SSF55856">
    <property type="entry name" value="Cytochrome b5-like heme/steroid binding domain"/>
    <property type="match status" value="1"/>
</dbReference>
<dbReference type="eggNOG" id="ENOG502T89M">
    <property type="taxonomic scope" value="Eukaryota"/>
</dbReference>
<sequence length="264" mass="29826">MSSLPTKGWNTQLRELITSPITIIAMTCLVGYLAFVRTFRREQPTYDDKDYEQEGHVELPAPLADLKLTLKQLANYNCHNPNNVYLVALNEIIYDVSSAPHDFGPDGKFHMLSGTDIDDFIRNRSLYDVRNKVTLLKEWKVMLEDYFYVAGEIIEDDKESNAGEEPASDETLLNDMEATVEEIPVHESIQSDDNDSLRTALDCLNDDDEAVDEEDSDKDEENESIEMGQGDGADETADQHQEQQQQGKDLSKKKMEQPANGRAG</sequence>
<organism evidence="3 4">
    <name type="scientific">Drosophila willistoni</name>
    <name type="common">Fruit fly</name>
    <dbReference type="NCBI Taxonomy" id="7260"/>
    <lineage>
        <taxon>Eukaryota</taxon>
        <taxon>Metazoa</taxon>
        <taxon>Ecdysozoa</taxon>
        <taxon>Arthropoda</taxon>
        <taxon>Hexapoda</taxon>
        <taxon>Insecta</taxon>
        <taxon>Pterygota</taxon>
        <taxon>Neoptera</taxon>
        <taxon>Endopterygota</taxon>
        <taxon>Diptera</taxon>
        <taxon>Brachycera</taxon>
        <taxon>Muscomorpha</taxon>
        <taxon>Ephydroidea</taxon>
        <taxon>Drosophilidae</taxon>
        <taxon>Drosophila</taxon>
        <taxon>Sophophora</taxon>
    </lineage>
</organism>
<feature type="region of interest" description="Disordered" evidence="1">
    <location>
        <begin position="185"/>
        <end position="264"/>
    </location>
</feature>
<feature type="transmembrane region" description="Helical" evidence="2">
    <location>
        <begin position="16"/>
        <end position="35"/>
    </location>
</feature>
<dbReference type="InParanoid" id="B4MWY1"/>
<evidence type="ECO:0000256" key="2">
    <source>
        <dbReference type="SAM" id="Phobius"/>
    </source>
</evidence>
<evidence type="ECO:0000313" key="4">
    <source>
        <dbReference type="Proteomes" id="UP000007798"/>
    </source>
</evidence>
<dbReference type="Proteomes" id="UP000007798">
    <property type="component" value="Unassembled WGS sequence"/>
</dbReference>
<proteinExistence type="predicted"/>
<evidence type="ECO:0000313" key="3">
    <source>
        <dbReference type="EMBL" id="EDW76620.2"/>
    </source>
</evidence>
<dbReference type="HOGENOM" id="CLU_078348_0_0_1"/>
<keyword evidence="2" id="KW-1133">Transmembrane helix</keyword>
<dbReference type="Gene3D" id="3.10.120.10">
    <property type="entry name" value="Cytochrome b5-like heme/steroid binding domain"/>
    <property type="match status" value="1"/>
</dbReference>
<reference evidence="3 4" key="1">
    <citation type="journal article" date="2007" name="Nature">
        <title>Evolution of genes and genomes on the Drosophila phylogeny.</title>
        <authorList>
            <consortium name="Drosophila 12 Genomes Consortium"/>
            <person name="Clark A.G."/>
            <person name="Eisen M.B."/>
            <person name="Smith D.R."/>
            <person name="Bergman C.M."/>
            <person name="Oliver B."/>
            <person name="Markow T.A."/>
            <person name="Kaufman T.C."/>
            <person name="Kellis M."/>
            <person name="Gelbart W."/>
            <person name="Iyer V.N."/>
            <person name="Pollard D.A."/>
            <person name="Sackton T.B."/>
            <person name="Larracuente A.M."/>
            <person name="Singh N.D."/>
            <person name="Abad J.P."/>
            <person name="Abt D.N."/>
            <person name="Adryan B."/>
            <person name="Aguade M."/>
            <person name="Akashi H."/>
            <person name="Anderson W.W."/>
            <person name="Aquadro C.F."/>
            <person name="Ardell D.H."/>
            <person name="Arguello R."/>
            <person name="Artieri C.G."/>
            <person name="Barbash D.A."/>
            <person name="Barker D."/>
            <person name="Barsanti P."/>
            <person name="Batterham P."/>
            <person name="Batzoglou S."/>
            <person name="Begun D."/>
            <person name="Bhutkar A."/>
            <person name="Blanco E."/>
            <person name="Bosak S.A."/>
            <person name="Bradley R.K."/>
            <person name="Brand A.D."/>
            <person name="Brent M.R."/>
            <person name="Brooks A.N."/>
            <person name="Brown R.H."/>
            <person name="Butlin R.K."/>
            <person name="Caggese C."/>
            <person name="Calvi B.R."/>
            <person name="Bernardo de Carvalho A."/>
            <person name="Caspi A."/>
            <person name="Castrezana S."/>
            <person name="Celniker S.E."/>
            <person name="Chang J.L."/>
            <person name="Chapple C."/>
            <person name="Chatterji S."/>
            <person name="Chinwalla A."/>
            <person name="Civetta A."/>
            <person name="Clifton S.W."/>
            <person name="Comeron J.M."/>
            <person name="Costello J.C."/>
            <person name="Coyne J.A."/>
            <person name="Daub J."/>
            <person name="David R.G."/>
            <person name="Delcher A.L."/>
            <person name="Delehaunty K."/>
            <person name="Do C.B."/>
            <person name="Ebling H."/>
            <person name="Edwards K."/>
            <person name="Eickbush T."/>
            <person name="Evans J.D."/>
            <person name="Filipski A."/>
            <person name="Findeiss S."/>
            <person name="Freyhult E."/>
            <person name="Fulton L."/>
            <person name="Fulton R."/>
            <person name="Garcia A.C."/>
            <person name="Gardiner A."/>
            <person name="Garfield D.A."/>
            <person name="Garvin B.E."/>
            <person name="Gibson G."/>
            <person name="Gilbert D."/>
            <person name="Gnerre S."/>
            <person name="Godfrey J."/>
            <person name="Good R."/>
            <person name="Gotea V."/>
            <person name="Gravely B."/>
            <person name="Greenberg A.J."/>
            <person name="Griffiths-Jones S."/>
            <person name="Gross S."/>
            <person name="Guigo R."/>
            <person name="Gustafson E.A."/>
            <person name="Haerty W."/>
            <person name="Hahn M.W."/>
            <person name="Halligan D.L."/>
            <person name="Halpern A.L."/>
            <person name="Halter G.M."/>
            <person name="Han M.V."/>
            <person name="Heger A."/>
            <person name="Hillier L."/>
            <person name="Hinrichs A.S."/>
            <person name="Holmes I."/>
            <person name="Hoskins R.A."/>
            <person name="Hubisz M.J."/>
            <person name="Hultmark D."/>
            <person name="Huntley M.A."/>
            <person name="Jaffe D.B."/>
            <person name="Jagadeeshan S."/>
            <person name="Jeck W.R."/>
            <person name="Johnson J."/>
            <person name="Jones C.D."/>
            <person name="Jordan W.C."/>
            <person name="Karpen G.H."/>
            <person name="Kataoka E."/>
            <person name="Keightley P.D."/>
            <person name="Kheradpour P."/>
            <person name="Kirkness E.F."/>
            <person name="Koerich L.B."/>
            <person name="Kristiansen K."/>
            <person name="Kudrna D."/>
            <person name="Kulathinal R.J."/>
            <person name="Kumar S."/>
            <person name="Kwok R."/>
            <person name="Lander E."/>
            <person name="Langley C.H."/>
            <person name="Lapoint R."/>
            <person name="Lazzaro B.P."/>
            <person name="Lee S.J."/>
            <person name="Levesque L."/>
            <person name="Li R."/>
            <person name="Lin C.F."/>
            <person name="Lin M.F."/>
            <person name="Lindblad-Toh K."/>
            <person name="Llopart A."/>
            <person name="Long M."/>
            <person name="Low L."/>
            <person name="Lozovsky E."/>
            <person name="Lu J."/>
            <person name="Luo M."/>
            <person name="Machado C.A."/>
            <person name="Makalowski W."/>
            <person name="Marzo M."/>
            <person name="Matsuda M."/>
            <person name="Matzkin L."/>
            <person name="McAllister B."/>
            <person name="McBride C.S."/>
            <person name="McKernan B."/>
            <person name="McKernan K."/>
            <person name="Mendez-Lago M."/>
            <person name="Minx P."/>
            <person name="Mollenhauer M.U."/>
            <person name="Montooth K."/>
            <person name="Mount S.M."/>
            <person name="Mu X."/>
            <person name="Myers E."/>
            <person name="Negre B."/>
            <person name="Newfeld S."/>
            <person name="Nielsen R."/>
            <person name="Noor M.A."/>
            <person name="O'Grady P."/>
            <person name="Pachter L."/>
            <person name="Papaceit M."/>
            <person name="Parisi M.J."/>
            <person name="Parisi M."/>
            <person name="Parts L."/>
            <person name="Pedersen J.S."/>
            <person name="Pesole G."/>
            <person name="Phillippy A.M."/>
            <person name="Ponting C.P."/>
            <person name="Pop M."/>
            <person name="Porcelli D."/>
            <person name="Powell J.R."/>
            <person name="Prohaska S."/>
            <person name="Pruitt K."/>
            <person name="Puig M."/>
            <person name="Quesneville H."/>
            <person name="Ram K.R."/>
            <person name="Rand D."/>
            <person name="Rasmussen M.D."/>
            <person name="Reed L.K."/>
            <person name="Reenan R."/>
            <person name="Reily A."/>
            <person name="Remington K.A."/>
            <person name="Rieger T.T."/>
            <person name="Ritchie M.G."/>
            <person name="Robin C."/>
            <person name="Rogers Y.H."/>
            <person name="Rohde C."/>
            <person name="Rozas J."/>
            <person name="Rubenfield M.J."/>
            <person name="Ruiz A."/>
            <person name="Russo S."/>
            <person name="Salzberg S.L."/>
            <person name="Sanchez-Gracia A."/>
            <person name="Saranga D.J."/>
            <person name="Sato H."/>
            <person name="Schaeffer S.W."/>
            <person name="Schatz M.C."/>
            <person name="Schlenke T."/>
            <person name="Schwartz R."/>
            <person name="Segarra C."/>
            <person name="Singh R.S."/>
            <person name="Sirot L."/>
            <person name="Sirota M."/>
            <person name="Sisneros N.B."/>
            <person name="Smith C.D."/>
            <person name="Smith T.F."/>
            <person name="Spieth J."/>
            <person name="Stage D.E."/>
            <person name="Stark A."/>
            <person name="Stephan W."/>
            <person name="Strausberg R.L."/>
            <person name="Strempel S."/>
            <person name="Sturgill D."/>
            <person name="Sutton G."/>
            <person name="Sutton G.G."/>
            <person name="Tao W."/>
            <person name="Teichmann S."/>
            <person name="Tobari Y.N."/>
            <person name="Tomimura Y."/>
            <person name="Tsolas J.M."/>
            <person name="Valente V.L."/>
            <person name="Venter E."/>
            <person name="Venter J.C."/>
            <person name="Vicario S."/>
            <person name="Vieira F.G."/>
            <person name="Vilella A.J."/>
            <person name="Villasante A."/>
            <person name="Walenz B."/>
            <person name="Wang J."/>
            <person name="Wasserman M."/>
            <person name="Watts T."/>
            <person name="Wilson D."/>
            <person name="Wilson R.K."/>
            <person name="Wing R.A."/>
            <person name="Wolfner M.F."/>
            <person name="Wong A."/>
            <person name="Wong G.K."/>
            <person name="Wu C.I."/>
            <person name="Wu G."/>
            <person name="Yamamoto D."/>
            <person name="Yang H.P."/>
            <person name="Yang S.P."/>
            <person name="Yorke J.A."/>
            <person name="Yoshida K."/>
            <person name="Zdobnov E."/>
            <person name="Zhang P."/>
            <person name="Zhang Y."/>
            <person name="Zimin A.V."/>
            <person name="Baldwin J."/>
            <person name="Abdouelleil A."/>
            <person name="Abdulkadir J."/>
            <person name="Abebe A."/>
            <person name="Abera B."/>
            <person name="Abreu J."/>
            <person name="Acer S.C."/>
            <person name="Aftuck L."/>
            <person name="Alexander A."/>
            <person name="An P."/>
            <person name="Anderson E."/>
            <person name="Anderson S."/>
            <person name="Arachi H."/>
            <person name="Azer M."/>
            <person name="Bachantsang P."/>
            <person name="Barry A."/>
            <person name="Bayul T."/>
            <person name="Berlin A."/>
            <person name="Bessette D."/>
            <person name="Bloom T."/>
            <person name="Blye J."/>
            <person name="Boguslavskiy L."/>
            <person name="Bonnet C."/>
            <person name="Boukhgalter B."/>
            <person name="Bourzgui I."/>
            <person name="Brown A."/>
            <person name="Cahill P."/>
            <person name="Channer S."/>
            <person name="Cheshatsang Y."/>
            <person name="Chuda L."/>
            <person name="Citroen M."/>
            <person name="Collymore A."/>
            <person name="Cooke P."/>
            <person name="Costello M."/>
            <person name="D'Aco K."/>
            <person name="Daza R."/>
            <person name="De Haan G."/>
            <person name="DeGray S."/>
            <person name="DeMaso C."/>
            <person name="Dhargay N."/>
            <person name="Dooley K."/>
            <person name="Dooley E."/>
            <person name="Doricent M."/>
            <person name="Dorje P."/>
            <person name="Dorjee K."/>
            <person name="Dupes A."/>
            <person name="Elong R."/>
            <person name="Falk J."/>
            <person name="Farina A."/>
            <person name="Faro S."/>
            <person name="Ferguson D."/>
            <person name="Fisher S."/>
            <person name="Foley C.D."/>
            <person name="Franke A."/>
            <person name="Friedrich D."/>
            <person name="Gadbois L."/>
            <person name="Gearin G."/>
            <person name="Gearin C.R."/>
            <person name="Giannoukos G."/>
            <person name="Goode T."/>
            <person name="Graham J."/>
            <person name="Grandbois E."/>
            <person name="Grewal S."/>
            <person name="Gyaltsen K."/>
            <person name="Hafez N."/>
            <person name="Hagos B."/>
            <person name="Hall J."/>
            <person name="Henson C."/>
            <person name="Hollinger A."/>
            <person name="Honan T."/>
            <person name="Huard M.D."/>
            <person name="Hughes L."/>
            <person name="Hurhula B."/>
            <person name="Husby M.E."/>
            <person name="Kamat A."/>
            <person name="Kanga B."/>
            <person name="Kashin S."/>
            <person name="Khazanovich D."/>
            <person name="Kisner P."/>
            <person name="Lance K."/>
            <person name="Lara M."/>
            <person name="Lee W."/>
            <person name="Lennon N."/>
            <person name="Letendre F."/>
            <person name="LeVine R."/>
            <person name="Lipovsky A."/>
            <person name="Liu X."/>
            <person name="Liu J."/>
            <person name="Liu S."/>
            <person name="Lokyitsang T."/>
            <person name="Lokyitsang Y."/>
            <person name="Lubonja R."/>
            <person name="Lui A."/>
            <person name="MacDonald P."/>
            <person name="Magnisalis V."/>
            <person name="Maru K."/>
            <person name="Matthews C."/>
            <person name="McCusker W."/>
            <person name="McDonough S."/>
            <person name="Mehta T."/>
            <person name="Meldrim J."/>
            <person name="Meneus L."/>
            <person name="Mihai O."/>
            <person name="Mihalev A."/>
            <person name="Mihova T."/>
            <person name="Mittelman R."/>
            <person name="Mlenga V."/>
            <person name="Montmayeur A."/>
            <person name="Mulrain L."/>
            <person name="Navidi A."/>
            <person name="Naylor J."/>
            <person name="Negash T."/>
            <person name="Nguyen T."/>
            <person name="Nguyen N."/>
            <person name="Nicol R."/>
            <person name="Norbu C."/>
            <person name="Norbu N."/>
            <person name="Novod N."/>
            <person name="O'Neill B."/>
            <person name="Osman S."/>
            <person name="Markiewicz E."/>
            <person name="Oyono O.L."/>
            <person name="Patti C."/>
            <person name="Phunkhang P."/>
            <person name="Pierre F."/>
            <person name="Priest M."/>
            <person name="Raghuraman S."/>
            <person name="Rege F."/>
            <person name="Reyes R."/>
            <person name="Rise C."/>
            <person name="Rogov P."/>
            <person name="Ross K."/>
            <person name="Ryan E."/>
            <person name="Settipalli S."/>
            <person name="Shea T."/>
            <person name="Sherpa N."/>
            <person name="Shi L."/>
            <person name="Shih D."/>
            <person name="Sparrow T."/>
            <person name="Spaulding J."/>
            <person name="Stalker J."/>
            <person name="Stange-Thomann N."/>
            <person name="Stavropoulos S."/>
            <person name="Stone C."/>
            <person name="Strader C."/>
            <person name="Tesfaye S."/>
            <person name="Thomson T."/>
            <person name="Thoulutsang Y."/>
            <person name="Thoulutsang D."/>
            <person name="Topham K."/>
            <person name="Topping I."/>
            <person name="Tsamla T."/>
            <person name="Vassiliev H."/>
            <person name="Vo A."/>
            <person name="Wangchuk T."/>
            <person name="Wangdi T."/>
            <person name="Weiand M."/>
            <person name="Wilkinson J."/>
            <person name="Wilson A."/>
            <person name="Yadav S."/>
            <person name="Young G."/>
            <person name="Yu Q."/>
            <person name="Zembek L."/>
            <person name="Zhong D."/>
            <person name="Zimmer A."/>
            <person name="Zwirko Z."/>
            <person name="Jaffe D.B."/>
            <person name="Alvarez P."/>
            <person name="Brockman W."/>
            <person name="Butler J."/>
            <person name="Chin C."/>
            <person name="Gnerre S."/>
            <person name="Grabherr M."/>
            <person name="Kleber M."/>
            <person name="Mauceli E."/>
            <person name="MacCallum I."/>
        </authorList>
    </citation>
    <scope>NUCLEOTIDE SEQUENCE [LARGE SCALE GENOMIC DNA]</scope>
    <source>
        <strain evidence="4">Tucson 14030-0811.24</strain>
    </source>
</reference>
<dbReference type="InterPro" id="IPR036400">
    <property type="entry name" value="Cyt_B5-like_heme/steroid_sf"/>
</dbReference>
<keyword evidence="4" id="KW-1185">Reference proteome</keyword>
<name>B4MWY1_DROWI</name>
<dbReference type="FunCoup" id="B4MWY1">
    <property type="interactions" value="4"/>
</dbReference>
<protein>
    <recommendedName>
        <fullName evidence="5">Cytochrome b5 heme-binding domain-containing protein</fullName>
    </recommendedName>
</protein>
<dbReference type="OrthoDB" id="547796at2759"/>
<dbReference type="SMR" id="B4MWY1"/>
<dbReference type="AlphaFoldDB" id="B4MWY1"/>
<evidence type="ECO:0000256" key="1">
    <source>
        <dbReference type="SAM" id="MobiDB-lite"/>
    </source>
</evidence>
<feature type="compositionally biased region" description="Acidic residues" evidence="1">
    <location>
        <begin position="204"/>
        <end position="224"/>
    </location>
</feature>
<keyword evidence="2" id="KW-0812">Transmembrane</keyword>